<evidence type="ECO:0000256" key="2">
    <source>
        <dbReference type="SAM" id="MobiDB-lite"/>
    </source>
</evidence>
<dbReference type="AlphaFoldDB" id="A0A426ZQD2"/>
<evidence type="ECO:0000256" key="1">
    <source>
        <dbReference type="SAM" id="Coils"/>
    </source>
</evidence>
<dbReference type="Proteomes" id="UP000287651">
    <property type="component" value="Unassembled WGS sequence"/>
</dbReference>
<feature type="region of interest" description="Disordered" evidence="2">
    <location>
        <begin position="19"/>
        <end position="99"/>
    </location>
</feature>
<name>A0A426ZQD2_ENSVE</name>
<evidence type="ECO:0000313" key="3">
    <source>
        <dbReference type="EMBL" id="RRT66223.1"/>
    </source>
</evidence>
<reference evidence="3 4" key="1">
    <citation type="journal article" date="2014" name="Agronomy (Basel)">
        <title>A Draft Genome Sequence for Ensete ventricosum, the Drought-Tolerant Tree Against Hunger.</title>
        <authorList>
            <person name="Harrison J."/>
            <person name="Moore K.A."/>
            <person name="Paszkiewicz K."/>
            <person name="Jones T."/>
            <person name="Grant M."/>
            <person name="Ambacheew D."/>
            <person name="Muzemil S."/>
            <person name="Studholme D.J."/>
        </authorList>
    </citation>
    <scope>NUCLEOTIDE SEQUENCE [LARGE SCALE GENOMIC DNA]</scope>
</reference>
<comment type="caution">
    <text evidence="3">The sequence shown here is derived from an EMBL/GenBank/DDBJ whole genome shotgun (WGS) entry which is preliminary data.</text>
</comment>
<sequence>MSRSALPVPMRSAIPCDCRRRAAAEPDPPGPPAVIHGGSAAELSSISTRKKSDSSPNPKIYFSSRNDMRSRGEGDFSRTGDGAEDGGVSTARRSGTGGVRRCRGRVTEVALLTSGPLSLLSCVCVGKEGKMRGAKETRQSGGELRVFPVSSAAKWLGARDKRRRAASDRETVVKGGYRAKYARGVQHPSITKQLYEDPSVELIDWAPKSAVWAKDLDTLAEICKLKLGVGPKAVATIEKQAFDLEAEHDRLKATLGDVERYCQTSEQAAERARGEVEDLKSTRHRLDDKLLKLTWDVEALPAELESAGAKAIVDYKMS</sequence>
<organism evidence="3 4">
    <name type="scientific">Ensete ventricosum</name>
    <name type="common">Abyssinian banana</name>
    <name type="synonym">Musa ensete</name>
    <dbReference type="NCBI Taxonomy" id="4639"/>
    <lineage>
        <taxon>Eukaryota</taxon>
        <taxon>Viridiplantae</taxon>
        <taxon>Streptophyta</taxon>
        <taxon>Embryophyta</taxon>
        <taxon>Tracheophyta</taxon>
        <taxon>Spermatophyta</taxon>
        <taxon>Magnoliopsida</taxon>
        <taxon>Liliopsida</taxon>
        <taxon>Zingiberales</taxon>
        <taxon>Musaceae</taxon>
        <taxon>Ensete</taxon>
    </lineage>
</organism>
<feature type="coiled-coil region" evidence="1">
    <location>
        <begin position="234"/>
        <end position="289"/>
    </location>
</feature>
<evidence type="ECO:0000313" key="4">
    <source>
        <dbReference type="Proteomes" id="UP000287651"/>
    </source>
</evidence>
<proteinExistence type="predicted"/>
<dbReference type="EMBL" id="AMZH03005511">
    <property type="protein sequence ID" value="RRT66223.1"/>
    <property type="molecule type" value="Genomic_DNA"/>
</dbReference>
<gene>
    <name evidence="3" type="ORF">B296_00037975</name>
</gene>
<keyword evidence="1" id="KW-0175">Coiled coil</keyword>
<accession>A0A426ZQD2</accession>
<feature type="compositionally biased region" description="Basic and acidic residues" evidence="2">
    <location>
        <begin position="66"/>
        <end position="78"/>
    </location>
</feature>
<protein>
    <submittedName>
        <fullName evidence="3">Uncharacterized protein</fullName>
    </submittedName>
</protein>